<dbReference type="AlphaFoldDB" id="A0A0U1M1S6"/>
<gene>
    <name evidence="2" type="ORF">PISL3812_06510</name>
</gene>
<proteinExistence type="inferred from homology"/>
<organism evidence="2 3">
    <name type="scientific">Talaromyces islandicus</name>
    <name type="common">Penicillium islandicum</name>
    <dbReference type="NCBI Taxonomy" id="28573"/>
    <lineage>
        <taxon>Eukaryota</taxon>
        <taxon>Fungi</taxon>
        <taxon>Dikarya</taxon>
        <taxon>Ascomycota</taxon>
        <taxon>Pezizomycotina</taxon>
        <taxon>Eurotiomycetes</taxon>
        <taxon>Eurotiomycetidae</taxon>
        <taxon>Eurotiales</taxon>
        <taxon>Trichocomaceae</taxon>
        <taxon>Talaromyces</taxon>
        <taxon>Talaromyces sect. Islandici</taxon>
    </lineage>
</organism>
<dbReference type="Proteomes" id="UP000054383">
    <property type="component" value="Unassembled WGS sequence"/>
</dbReference>
<name>A0A0U1M1S6_TALIS</name>
<evidence type="ECO:0000313" key="3">
    <source>
        <dbReference type="Proteomes" id="UP000054383"/>
    </source>
</evidence>
<keyword evidence="3" id="KW-1185">Reference proteome</keyword>
<accession>A0A0U1M1S6</accession>
<dbReference type="InterPro" id="IPR001753">
    <property type="entry name" value="Enoyl-CoA_hydra/iso"/>
</dbReference>
<evidence type="ECO:0008006" key="4">
    <source>
        <dbReference type="Google" id="ProtNLM"/>
    </source>
</evidence>
<dbReference type="Pfam" id="PF00378">
    <property type="entry name" value="ECH_1"/>
    <property type="match status" value="1"/>
</dbReference>
<dbReference type="SUPFAM" id="SSF52096">
    <property type="entry name" value="ClpP/crotonase"/>
    <property type="match status" value="1"/>
</dbReference>
<dbReference type="InterPro" id="IPR029045">
    <property type="entry name" value="ClpP/crotonase-like_dom_sf"/>
</dbReference>
<evidence type="ECO:0000256" key="1">
    <source>
        <dbReference type="ARBA" id="ARBA00005254"/>
    </source>
</evidence>
<evidence type="ECO:0000313" key="2">
    <source>
        <dbReference type="EMBL" id="CRG89474.1"/>
    </source>
</evidence>
<dbReference type="PANTHER" id="PTHR43684:SF4">
    <property type="entry name" value="ENOYL-COA HYDRATASE_ISOMERASE FAMILY PROTEIN (AFU_ORTHOLOGUE AFUA_1G01890)"/>
    <property type="match status" value="1"/>
</dbReference>
<dbReference type="Gene3D" id="3.90.226.10">
    <property type="entry name" value="2-enoyl-CoA Hydratase, Chain A, domain 1"/>
    <property type="match status" value="1"/>
</dbReference>
<comment type="similarity">
    <text evidence="1">Belongs to the enoyl-CoA hydratase/isomerase family.</text>
</comment>
<dbReference type="CDD" id="cd06558">
    <property type="entry name" value="crotonase-like"/>
    <property type="match status" value="1"/>
</dbReference>
<dbReference type="InterPro" id="IPR051053">
    <property type="entry name" value="ECH/Chromodomain_protein"/>
</dbReference>
<dbReference type="PANTHER" id="PTHR43684">
    <property type="match status" value="1"/>
</dbReference>
<dbReference type="OrthoDB" id="2018133at2759"/>
<sequence length="316" mass="34291">MSEFPDLPSSYAALPTKHIKLSHVPADSPTPTKVILVTLYRPEKHNAWISEMARELETVYKQFDIDDRVRAVVLTGSGKMFCAGADLEVGFLTGKAAKDVADPGGARDHRDSAGWVTLAMHNCRKPTVVAINGSAVGVGITSTLPAAIRVAYKDAKIGFVFGRRGLIMEGASAFFLPKLVGHSRAMHIVTTGGVYPASHPLLANLFSELLPTPEATVARALELASDIAENTSVVATALMRDLMWRTPGSAEETHLLNSRLIFDMFGGTDNAEGVVSFLEKRKADFKASFNRPEDVPPAWPWWTPVGLGKWPRKSNL</sequence>
<dbReference type="STRING" id="28573.A0A0U1M1S6"/>
<protein>
    <recommendedName>
        <fullName evidence="4">Enoyl-CoA hydratase</fullName>
    </recommendedName>
</protein>
<reference evidence="2 3" key="1">
    <citation type="submission" date="2015-04" db="EMBL/GenBank/DDBJ databases">
        <authorList>
            <person name="Syromyatnikov M.Y."/>
            <person name="Popov V.N."/>
        </authorList>
    </citation>
    <scope>NUCLEOTIDE SEQUENCE [LARGE SCALE GENOMIC DNA]</scope>
    <source>
        <strain evidence="2">WF-38-12</strain>
    </source>
</reference>
<dbReference type="EMBL" id="CVMT01000006">
    <property type="protein sequence ID" value="CRG89474.1"/>
    <property type="molecule type" value="Genomic_DNA"/>
</dbReference>
<dbReference type="OMA" id="GWTETAH"/>